<keyword evidence="1" id="KW-0808">Transferase</keyword>
<evidence type="ECO:0000259" key="3">
    <source>
        <dbReference type="Pfam" id="PF13581"/>
    </source>
</evidence>
<comment type="caution">
    <text evidence="4">The sequence shown here is derived from an EMBL/GenBank/DDBJ whole genome shotgun (WGS) entry which is preliminary data.</text>
</comment>
<dbReference type="CDD" id="cd16936">
    <property type="entry name" value="HATPase_RsbW-like"/>
    <property type="match status" value="1"/>
</dbReference>
<dbReference type="RefSeq" id="WP_184983880.1">
    <property type="nucleotide sequence ID" value="NZ_BAAALO010000038.1"/>
</dbReference>
<proteinExistence type="predicted"/>
<dbReference type="InterPro" id="IPR003594">
    <property type="entry name" value="HATPase_dom"/>
</dbReference>
<dbReference type="Pfam" id="PF13581">
    <property type="entry name" value="HATPase_c_2"/>
    <property type="match status" value="1"/>
</dbReference>
<evidence type="ECO:0000313" key="4">
    <source>
        <dbReference type="EMBL" id="MBB6474939.1"/>
    </source>
</evidence>
<evidence type="ECO:0000313" key="5">
    <source>
        <dbReference type="Proteomes" id="UP000555564"/>
    </source>
</evidence>
<name>A0A7X0IHU8_9ACTN</name>
<evidence type="ECO:0000256" key="2">
    <source>
        <dbReference type="SAM" id="MobiDB-lite"/>
    </source>
</evidence>
<dbReference type="GO" id="GO:0004674">
    <property type="term" value="F:protein serine/threonine kinase activity"/>
    <property type="evidence" value="ECO:0007669"/>
    <property type="project" value="UniProtKB-KW"/>
</dbReference>
<sequence>MNDRASARTRVMSRAVVRKKLTDSHPALDTATLLVSEIVTNAIIHSDTKNGGKITLSLADCHDFIHIEVTEAGGDEYPHIRDDEWSEGGRGLRIVQTLATRWGVRQDPTGRTVWLQTEYKNHPERPTPHAHTGTASPRQAP</sequence>
<dbReference type="Proteomes" id="UP000555564">
    <property type="component" value="Unassembled WGS sequence"/>
</dbReference>
<dbReference type="PANTHER" id="PTHR35526">
    <property type="entry name" value="ANTI-SIGMA-F FACTOR RSBW-RELATED"/>
    <property type="match status" value="1"/>
</dbReference>
<protein>
    <submittedName>
        <fullName evidence="4">Anti-sigma regulatory factor (Ser/Thr protein kinase)</fullName>
    </submittedName>
</protein>
<feature type="domain" description="Histidine kinase/HSP90-like ATPase" evidence="3">
    <location>
        <begin position="15"/>
        <end position="116"/>
    </location>
</feature>
<keyword evidence="1" id="KW-0418">Kinase</keyword>
<accession>A0A7X0IHU8</accession>
<evidence type="ECO:0000256" key="1">
    <source>
        <dbReference type="ARBA" id="ARBA00022527"/>
    </source>
</evidence>
<dbReference type="SUPFAM" id="SSF55874">
    <property type="entry name" value="ATPase domain of HSP90 chaperone/DNA topoisomerase II/histidine kinase"/>
    <property type="match status" value="1"/>
</dbReference>
<dbReference type="InterPro" id="IPR050267">
    <property type="entry name" value="Anti-sigma-factor_SerPK"/>
</dbReference>
<feature type="region of interest" description="Disordered" evidence="2">
    <location>
        <begin position="119"/>
        <end position="141"/>
    </location>
</feature>
<dbReference type="Gene3D" id="3.30.565.10">
    <property type="entry name" value="Histidine kinase-like ATPase, C-terminal domain"/>
    <property type="match status" value="1"/>
</dbReference>
<dbReference type="InterPro" id="IPR036890">
    <property type="entry name" value="HATPase_C_sf"/>
</dbReference>
<dbReference type="EMBL" id="JACHIU010000001">
    <property type="protein sequence ID" value="MBB6474939.1"/>
    <property type="molecule type" value="Genomic_DNA"/>
</dbReference>
<dbReference type="AlphaFoldDB" id="A0A7X0IHU8"/>
<dbReference type="PANTHER" id="PTHR35526:SF3">
    <property type="entry name" value="ANTI-SIGMA-F FACTOR RSBW"/>
    <property type="match status" value="1"/>
</dbReference>
<reference evidence="4 5" key="1">
    <citation type="submission" date="2020-08" db="EMBL/GenBank/DDBJ databases">
        <title>Sequencing the genomes of 1000 actinobacteria strains.</title>
        <authorList>
            <person name="Klenk H.-P."/>
        </authorList>
    </citation>
    <scope>NUCLEOTIDE SEQUENCE [LARGE SCALE GENOMIC DNA]</scope>
    <source>
        <strain evidence="4 5">DSM 44936</strain>
    </source>
</reference>
<organism evidence="4 5">
    <name type="scientific">Sphaerisporangium rubeum</name>
    <dbReference type="NCBI Taxonomy" id="321317"/>
    <lineage>
        <taxon>Bacteria</taxon>
        <taxon>Bacillati</taxon>
        <taxon>Actinomycetota</taxon>
        <taxon>Actinomycetes</taxon>
        <taxon>Streptosporangiales</taxon>
        <taxon>Streptosporangiaceae</taxon>
        <taxon>Sphaerisporangium</taxon>
    </lineage>
</organism>
<gene>
    <name evidence="4" type="ORF">BJ992_004370</name>
</gene>
<keyword evidence="5" id="KW-1185">Reference proteome</keyword>
<keyword evidence="1" id="KW-0723">Serine/threonine-protein kinase</keyword>